<dbReference type="HAMAP" id="MF_01114">
    <property type="entry name" value="RecX"/>
    <property type="match status" value="1"/>
</dbReference>
<organism evidence="8 9">
    <name type="scientific">Oceanibaculum indicum</name>
    <dbReference type="NCBI Taxonomy" id="526216"/>
    <lineage>
        <taxon>Bacteria</taxon>
        <taxon>Pseudomonadati</taxon>
        <taxon>Pseudomonadota</taxon>
        <taxon>Alphaproteobacteria</taxon>
        <taxon>Rhodospirillales</taxon>
        <taxon>Oceanibaculaceae</taxon>
        <taxon>Oceanibaculum</taxon>
    </lineage>
</organism>
<dbReference type="Pfam" id="PF02631">
    <property type="entry name" value="RecX_HTH2"/>
    <property type="match status" value="1"/>
</dbReference>
<name>A0A420WRZ5_9PROT</name>
<sequence length="197" mass="21969">MTDSAPKPNRPARKIPRKPSPASLERAALHYLERFASSAENLRRVLLRKVERAARHHEDIDREAAAGWIDDLIARYRRAGLLDDKAYAEARTTSLHRRGASARKIRLSLAQKGVAADTVDAALEELDERVEGDAEMQAAIALVRRRRLGVYRAASVRADYRDRDLAALARAGFSYDIARRVIEAEDEGALMALAEAE</sequence>
<gene>
    <name evidence="5" type="primary">recX</name>
    <name evidence="8" type="ORF">BCL74_1606</name>
</gene>
<evidence type="ECO:0000256" key="5">
    <source>
        <dbReference type="HAMAP-Rule" id="MF_01114"/>
    </source>
</evidence>
<evidence type="ECO:0000313" key="8">
    <source>
        <dbReference type="EMBL" id="RKQ73814.1"/>
    </source>
</evidence>
<dbReference type="InterPro" id="IPR036388">
    <property type="entry name" value="WH-like_DNA-bd_sf"/>
</dbReference>
<dbReference type="Proteomes" id="UP000277424">
    <property type="component" value="Unassembled WGS sequence"/>
</dbReference>
<comment type="subcellular location">
    <subcellularLocation>
        <location evidence="1 5">Cytoplasm</location>
    </subcellularLocation>
</comment>
<protein>
    <recommendedName>
        <fullName evidence="3 5">Regulatory protein RecX</fullName>
    </recommendedName>
</protein>
<feature type="region of interest" description="Disordered" evidence="6">
    <location>
        <begin position="1"/>
        <end position="21"/>
    </location>
</feature>
<evidence type="ECO:0000256" key="3">
    <source>
        <dbReference type="ARBA" id="ARBA00018111"/>
    </source>
</evidence>
<dbReference type="OrthoDB" id="5507982at2"/>
<comment type="function">
    <text evidence="5">Modulates RecA activity.</text>
</comment>
<proteinExistence type="inferred from homology"/>
<dbReference type="PANTHER" id="PTHR33602:SF1">
    <property type="entry name" value="REGULATORY PROTEIN RECX FAMILY PROTEIN"/>
    <property type="match status" value="1"/>
</dbReference>
<keyword evidence="4 5" id="KW-0963">Cytoplasm</keyword>
<evidence type="ECO:0000259" key="7">
    <source>
        <dbReference type="Pfam" id="PF02631"/>
    </source>
</evidence>
<comment type="similarity">
    <text evidence="2 5">Belongs to the RecX family.</text>
</comment>
<evidence type="ECO:0000256" key="2">
    <source>
        <dbReference type="ARBA" id="ARBA00009695"/>
    </source>
</evidence>
<evidence type="ECO:0000256" key="4">
    <source>
        <dbReference type="ARBA" id="ARBA00022490"/>
    </source>
</evidence>
<dbReference type="PANTHER" id="PTHR33602">
    <property type="entry name" value="REGULATORY PROTEIN RECX FAMILY PROTEIN"/>
    <property type="match status" value="1"/>
</dbReference>
<dbReference type="InterPro" id="IPR003783">
    <property type="entry name" value="Regulatory_RecX"/>
</dbReference>
<dbReference type="EMBL" id="RBIG01000001">
    <property type="protein sequence ID" value="RKQ73814.1"/>
    <property type="molecule type" value="Genomic_DNA"/>
</dbReference>
<dbReference type="GO" id="GO:0005737">
    <property type="term" value="C:cytoplasm"/>
    <property type="evidence" value="ECO:0007669"/>
    <property type="project" value="UniProtKB-SubCell"/>
</dbReference>
<dbReference type="AlphaFoldDB" id="A0A420WRZ5"/>
<feature type="domain" description="RecX second three-helical" evidence="7">
    <location>
        <begin position="83"/>
        <end position="123"/>
    </location>
</feature>
<evidence type="ECO:0000313" key="9">
    <source>
        <dbReference type="Proteomes" id="UP000277424"/>
    </source>
</evidence>
<reference evidence="8 9" key="1">
    <citation type="submission" date="2018-10" db="EMBL/GenBank/DDBJ databases">
        <title>Comparative analysis of microorganisms from saline springs in Andes Mountain Range, Colombia.</title>
        <authorList>
            <person name="Rubin E."/>
        </authorList>
    </citation>
    <scope>NUCLEOTIDE SEQUENCE [LARGE SCALE GENOMIC DNA]</scope>
    <source>
        <strain evidence="8 9">USBA 36</strain>
    </source>
</reference>
<evidence type="ECO:0000256" key="6">
    <source>
        <dbReference type="SAM" id="MobiDB-lite"/>
    </source>
</evidence>
<accession>A0A420WRZ5</accession>
<comment type="caution">
    <text evidence="8">The sequence shown here is derived from an EMBL/GenBank/DDBJ whole genome shotgun (WGS) entry which is preliminary data.</text>
</comment>
<evidence type="ECO:0000256" key="1">
    <source>
        <dbReference type="ARBA" id="ARBA00004496"/>
    </source>
</evidence>
<dbReference type="InterPro" id="IPR053924">
    <property type="entry name" value="RecX_HTH_2nd"/>
</dbReference>
<dbReference type="Gene3D" id="1.10.10.10">
    <property type="entry name" value="Winged helix-like DNA-binding domain superfamily/Winged helix DNA-binding domain"/>
    <property type="match status" value="1"/>
</dbReference>
<dbReference type="RefSeq" id="WP_008945701.1">
    <property type="nucleotide sequence ID" value="NZ_RBIG01000001.1"/>
</dbReference>
<dbReference type="GO" id="GO:0006282">
    <property type="term" value="P:regulation of DNA repair"/>
    <property type="evidence" value="ECO:0007669"/>
    <property type="project" value="UniProtKB-UniRule"/>
</dbReference>